<dbReference type="InterPro" id="IPR020471">
    <property type="entry name" value="AKR"/>
</dbReference>
<gene>
    <name evidence="2" type="primary">ARA2</name>
</gene>
<protein>
    <submittedName>
        <fullName evidence="2">D-arabinose 1-dehydrogenase</fullName>
    </submittedName>
</protein>
<dbReference type="GO" id="GO:0010349">
    <property type="term" value="F:L-galactose dehydrogenase activity"/>
    <property type="evidence" value="ECO:0007669"/>
    <property type="project" value="InterPro"/>
</dbReference>
<dbReference type="AlphaFoldDB" id="C1BTV3"/>
<evidence type="ECO:0000259" key="1">
    <source>
        <dbReference type="Pfam" id="PF00248"/>
    </source>
</evidence>
<dbReference type="EMBL" id="BT078032">
    <property type="protein sequence ID" value="ACO12456.1"/>
    <property type="molecule type" value="mRNA"/>
</dbReference>
<evidence type="ECO:0000313" key="2">
    <source>
        <dbReference type="EMBL" id="ACO12456.1"/>
    </source>
</evidence>
<dbReference type="Pfam" id="PF00248">
    <property type="entry name" value="Aldo_ket_red"/>
    <property type="match status" value="1"/>
</dbReference>
<name>C1BTV3_LEPSM</name>
<dbReference type="PANTHER" id="PTHR42686">
    <property type="entry name" value="GH17980P-RELATED"/>
    <property type="match status" value="1"/>
</dbReference>
<dbReference type="GO" id="GO:0005829">
    <property type="term" value="C:cytosol"/>
    <property type="evidence" value="ECO:0007669"/>
    <property type="project" value="TreeGrafter"/>
</dbReference>
<organism evidence="2">
    <name type="scientific">Lepeophtheirus salmonis</name>
    <name type="common">Salmon louse</name>
    <name type="synonym">Caligus salmonis</name>
    <dbReference type="NCBI Taxonomy" id="72036"/>
    <lineage>
        <taxon>Eukaryota</taxon>
        <taxon>Metazoa</taxon>
        <taxon>Ecdysozoa</taxon>
        <taxon>Arthropoda</taxon>
        <taxon>Crustacea</taxon>
        <taxon>Multicrustacea</taxon>
        <taxon>Hexanauplia</taxon>
        <taxon>Copepoda</taxon>
        <taxon>Siphonostomatoida</taxon>
        <taxon>Caligidae</taxon>
        <taxon>Lepeophtheirus</taxon>
    </lineage>
</organism>
<feature type="domain" description="NADP-dependent oxidoreductase" evidence="1">
    <location>
        <begin position="35"/>
        <end position="318"/>
    </location>
</feature>
<reference evidence="2" key="1">
    <citation type="submission" date="2009-06" db="EMBL/GenBank/DDBJ databases">
        <title>Lepeophtheirus salmonis ESTs and full-length cDNAs.</title>
        <authorList>
            <person name="Yasuike M."/>
            <person name="von Schalburg K."/>
            <person name="Cooper G."/>
            <person name="Leong J."/>
            <person name="Jones S.R.M."/>
            <person name="Koop B.F."/>
        </authorList>
    </citation>
    <scope>NUCLEOTIDE SEQUENCE</scope>
    <source>
        <strain evidence="2">Pacific form</strain>
        <tissue evidence="2">Whole</tissue>
    </source>
</reference>
<dbReference type="InterPro" id="IPR036812">
    <property type="entry name" value="NAD(P)_OxRdtase_dom_sf"/>
</dbReference>
<dbReference type="InterPro" id="IPR023210">
    <property type="entry name" value="NADP_OxRdtase_dom"/>
</dbReference>
<proteinExistence type="evidence at transcript level"/>
<dbReference type="SUPFAM" id="SSF51430">
    <property type="entry name" value="NAD(P)-linked oxidoreductase"/>
    <property type="match status" value="1"/>
</dbReference>
<dbReference type="PANTHER" id="PTHR42686:SF1">
    <property type="entry name" value="GH17980P-RELATED"/>
    <property type="match status" value="1"/>
</dbReference>
<dbReference type="CDD" id="cd19163">
    <property type="entry name" value="AKR_galDH"/>
    <property type="match status" value="1"/>
</dbReference>
<sequence>MLPPTYTDSFHDVESVKKMTYRRLGKTDLIVSKFGYGAAALGNMYNETITNESREALLFGLKSGINYIDTAPWYGEGLSEKRLGEILQNVPRSSYYLATKVGRYGADPNIILDFSAEKTKSSIEKSLELLGIAYIDLIQIHDVEFSNSLNQILNETIPTLLDLKAQGKVKYLGITGYNLNVLKKVVRLSKPNALDIALSYAKLTILNQELLDEIEFFESRNIGVINAAPTGMGLLTEFGIPNWHPALPNMKNVCVKAAIYCKERGFDLAQLAVAWTFHRPEVSATLISSPNMKIMKMNLSLCFQRDLFTQEVEMIQELKFKFFDDLPIENWDLIEICKLLKNM</sequence>
<dbReference type="InterPro" id="IPR044479">
    <property type="entry name" value="LGALDH-like"/>
</dbReference>
<dbReference type="Gene3D" id="3.20.20.100">
    <property type="entry name" value="NADP-dependent oxidoreductase domain"/>
    <property type="match status" value="1"/>
</dbReference>
<dbReference type="OrthoDB" id="48988at2759"/>
<accession>C1BTV3</accession>